<gene>
    <name evidence="5" type="ORF">ILEXP_LOCUS54413</name>
</gene>
<evidence type="ECO:0000256" key="1">
    <source>
        <dbReference type="ARBA" id="ARBA00006643"/>
    </source>
</evidence>
<dbReference type="Pfam" id="PF01535">
    <property type="entry name" value="PPR"/>
    <property type="match status" value="6"/>
</dbReference>
<dbReference type="FunFam" id="1.25.40.10:FF:000366">
    <property type="entry name" value="Pentatricopeptide (PPR) repeat-containing protein"/>
    <property type="match status" value="1"/>
</dbReference>
<reference evidence="5 6" key="1">
    <citation type="submission" date="2024-02" db="EMBL/GenBank/DDBJ databases">
        <authorList>
            <person name="Vignale AGUSTIN F."/>
            <person name="Sosa J E."/>
            <person name="Modenutti C."/>
        </authorList>
    </citation>
    <scope>NUCLEOTIDE SEQUENCE [LARGE SCALE GENOMIC DNA]</scope>
</reference>
<dbReference type="PANTHER" id="PTHR47926">
    <property type="entry name" value="PENTATRICOPEPTIDE REPEAT-CONTAINING PROTEIN"/>
    <property type="match status" value="1"/>
</dbReference>
<feature type="repeat" description="PPR" evidence="3">
    <location>
        <begin position="350"/>
        <end position="385"/>
    </location>
</feature>
<keyword evidence="6" id="KW-1185">Reference proteome</keyword>
<proteinExistence type="inferred from homology"/>
<dbReference type="FunFam" id="1.25.40.10:FF:000442">
    <property type="entry name" value="Pentatricopeptide repeat-containing protein At3g49710"/>
    <property type="match status" value="1"/>
</dbReference>
<dbReference type="InterPro" id="IPR046960">
    <property type="entry name" value="PPR_At4g14850-like_plant"/>
</dbReference>
<dbReference type="Pfam" id="PF20430">
    <property type="entry name" value="Eplus_motif"/>
    <property type="match status" value="1"/>
</dbReference>
<dbReference type="InterPro" id="IPR046849">
    <property type="entry name" value="E2_motif"/>
</dbReference>
<dbReference type="InterPro" id="IPR011990">
    <property type="entry name" value="TPR-like_helical_dom_sf"/>
</dbReference>
<dbReference type="Pfam" id="PF14432">
    <property type="entry name" value="DYW_deaminase"/>
    <property type="match status" value="1"/>
</dbReference>
<comment type="similarity">
    <text evidence="1">Belongs to the PPR family. PCMP-H subfamily.</text>
</comment>
<dbReference type="PROSITE" id="PS51375">
    <property type="entry name" value="PPR"/>
    <property type="match status" value="6"/>
</dbReference>
<dbReference type="Proteomes" id="UP001642360">
    <property type="component" value="Unassembled WGS sequence"/>
</dbReference>
<dbReference type="Pfam" id="PF13041">
    <property type="entry name" value="PPR_2"/>
    <property type="match status" value="3"/>
</dbReference>
<dbReference type="InterPro" id="IPR032867">
    <property type="entry name" value="DYW_dom"/>
</dbReference>
<dbReference type="FunFam" id="1.25.40.10:FF:000351">
    <property type="entry name" value="Pentatricopeptide repeat-containing protein"/>
    <property type="match status" value="1"/>
</dbReference>
<dbReference type="Pfam" id="PF20431">
    <property type="entry name" value="E_motif"/>
    <property type="match status" value="1"/>
</dbReference>
<evidence type="ECO:0000313" key="5">
    <source>
        <dbReference type="EMBL" id="CAK9184118.1"/>
    </source>
</evidence>
<evidence type="ECO:0000256" key="2">
    <source>
        <dbReference type="ARBA" id="ARBA00022737"/>
    </source>
</evidence>
<protein>
    <recommendedName>
        <fullName evidence="4">DYW domain-containing protein</fullName>
    </recommendedName>
</protein>
<sequence length="763" mass="85380">MASKISRSGLFVDVSACVIDEGLPVSVASTCKAHCRLTEHQHQRMSQISWTFQHFRQILRTCIADRDLLTGKSLHTLYIKSVIPISTYVSNHLILLYAKCGRLTTARKAFDTTPDPNVFSFNAIIAAYAKESQPHIAHQLFDKIPQPDLVSYNTLIASYADRGDTLPALRLFVEMKKMGLDMDGFTFSAAITSCSDDIALISQLHSVAVSGGFASFVSVNNSLITYYSKNGYLDEAKRIFYGMGMIRDEVSWNSMIVAYGQHRQGSKALTLYQEMVRREFYVDMFTLASVLTAFTCLEDLCGGLQFHAQLIQMGFHQNSHVGSGLIDLYSKCRGGMLDCKKVFQEILEPDVVLWNTMISGYSQNEDFSEEALICFRQMQRAGHRPDDCSFVCVISACSSLSSPSHGKQLHSLALKSDIPSNRIAVNNALIAMYSKCGNLQDARRLFDRMPEHNTVSLNSMIAGYAQHGVGTESLLLFEQMLRTDNAPTSITFISVLSVCAHTGKVEEGEKYFSMMNEKFGLEPKAEHYSCMIDILGRSGKLKEAERLIESMAYNPGSFGWGSLLGACKTHGNIELAVKAANQCLQLEPSNAAPYVMLANMYASAGRWEEVATVRKLMRDKGVKKKPGCSWIEVNRKVHVFVAEDSSHPMIKDIYEFWEEMSKKMKQAGYVPDVRWALVRDDGARRGEKEMRLAHHSEKLAVAFGLLSTKDAEPILVVKNLRICGDCHNAIKFISAITRREITIRDAHRFHCFKEGKCSCGDYW</sequence>
<dbReference type="FunFam" id="1.25.40.10:FF:000396">
    <property type="entry name" value="Pentatricopeptide repeat-containing protein At2g36730"/>
    <property type="match status" value="1"/>
</dbReference>
<name>A0ABC8USU2_9AQUA</name>
<dbReference type="PANTHER" id="PTHR47926:SF505">
    <property type="entry name" value="PENTATRICOPEPTIDE REPEAT (PPR) SUPERFAMILY PROTEIN"/>
    <property type="match status" value="1"/>
</dbReference>
<evidence type="ECO:0000259" key="4">
    <source>
        <dbReference type="Pfam" id="PF14432"/>
    </source>
</evidence>
<dbReference type="InterPro" id="IPR002885">
    <property type="entry name" value="PPR_rpt"/>
</dbReference>
<feature type="repeat" description="PPR" evidence="3">
    <location>
        <begin position="453"/>
        <end position="487"/>
    </location>
</feature>
<dbReference type="NCBIfam" id="TIGR00756">
    <property type="entry name" value="PPR"/>
    <property type="match status" value="5"/>
</dbReference>
<dbReference type="EMBL" id="CAUOFW020008847">
    <property type="protein sequence ID" value="CAK9184118.1"/>
    <property type="molecule type" value="Genomic_DNA"/>
</dbReference>
<organism evidence="5 6">
    <name type="scientific">Ilex paraguariensis</name>
    <name type="common">yerba mate</name>
    <dbReference type="NCBI Taxonomy" id="185542"/>
    <lineage>
        <taxon>Eukaryota</taxon>
        <taxon>Viridiplantae</taxon>
        <taxon>Streptophyta</taxon>
        <taxon>Embryophyta</taxon>
        <taxon>Tracheophyta</taxon>
        <taxon>Spermatophyta</taxon>
        <taxon>Magnoliopsida</taxon>
        <taxon>eudicotyledons</taxon>
        <taxon>Gunneridae</taxon>
        <taxon>Pentapetalae</taxon>
        <taxon>asterids</taxon>
        <taxon>campanulids</taxon>
        <taxon>Aquifoliales</taxon>
        <taxon>Aquifoliaceae</taxon>
        <taxon>Ilex</taxon>
    </lineage>
</organism>
<evidence type="ECO:0000313" key="6">
    <source>
        <dbReference type="Proteomes" id="UP001642360"/>
    </source>
</evidence>
<dbReference type="FunFam" id="1.25.40.10:FF:000031">
    <property type="entry name" value="Pentatricopeptide repeat-containing protein mitochondrial"/>
    <property type="match status" value="1"/>
</dbReference>
<accession>A0ABC8USU2</accession>
<dbReference type="InterPro" id="IPR046848">
    <property type="entry name" value="E_motif"/>
</dbReference>
<comment type="caution">
    <text evidence="5">The sequence shown here is derived from an EMBL/GenBank/DDBJ whole genome shotgun (WGS) entry which is preliminary data.</text>
</comment>
<evidence type="ECO:0000256" key="3">
    <source>
        <dbReference type="PROSITE-ProRule" id="PRU00708"/>
    </source>
</evidence>
<feature type="repeat" description="PPR" evidence="3">
    <location>
        <begin position="422"/>
        <end position="452"/>
    </location>
</feature>
<feature type="repeat" description="PPR" evidence="3">
    <location>
        <begin position="248"/>
        <end position="282"/>
    </location>
</feature>
<dbReference type="AlphaFoldDB" id="A0ABC8USU2"/>
<keyword evidence="2" id="KW-0677">Repeat</keyword>
<feature type="domain" description="DYW" evidence="4">
    <location>
        <begin position="668"/>
        <end position="763"/>
    </location>
</feature>
<dbReference type="Gene3D" id="1.25.40.10">
    <property type="entry name" value="Tetratricopeptide repeat domain"/>
    <property type="match status" value="5"/>
</dbReference>
<dbReference type="SUPFAM" id="SSF48452">
    <property type="entry name" value="TPR-like"/>
    <property type="match status" value="1"/>
</dbReference>
<feature type="repeat" description="PPR" evidence="3">
    <location>
        <begin position="148"/>
        <end position="182"/>
    </location>
</feature>
<feature type="repeat" description="PPR" evidence="3">
    <location>
        <begin position="590"/>
        <end position="624"/>
    </location>
</feature>